<reference evidence="5 6" key="1">
    <citation type="submission" date="2014-07" db="EMBL/GenBank/DDBJ databases">
        <authorList>
            <person name="Wibberg Daniel"/>
        </authorList>
    </citation>
    <scope>NUCLEOTIDE SEQUENCE [LARGE SCALE GENOMIC DNA]</scope>
</reference>
<protein>
    <submittedName>
        <fullName evidence="5">Ribosomal RNA large subunit methyltransferase A</fullName>
    </submittedName>
</protein>
<dbReference type="PIRSF" id="PIRSF018249">
    <property type="entry name" value="MyrA_prd"/>
    <property type="match status" value="1"/>
</dbReference>
<feature type="binding site" evidence="1">
    <location>
        <position position="60"/>
    </location>
    <ligand>
        <name>Zn(2+)</name>
        <dbReference type="ChEBI" id="CHEBI:29105"/>
    </ligand>
</feature>
<name>A0A090IPU6_9BACI</name>
<dbReference type="Pfam" id="PF21302">
    <property type="entry name" value="Zn_ribbon_RlmA"/>
    <property type="match status" value="1"/>
</dbReference>
<dbReference type="InterPro" id="IPR048647">
    <property type="entry name" value="RlmA_N"/>
</dbReference>
<feature type="binding site" evidence="2">
    <location>
        <position position="219"/>
    </location>
    <ligand>
        <name>S-adenosyl-L-methionine</name>
        <dbReference type="ChEBI" id="CHEBI:59789"/>
    </ligand>
</feature>
<accession>A0A090IPU6</accession>
<keyword evidence="2" id="KW-0949">S-adenosyl-L-methionine</keyword>
<evidence type="ECO:0000313" key="5">
    <source>
        <dbReference type="EMBL" id="CEE00081.1"/>
    </source>
</evidence>
<gene>
    <name evidence="5" type="ORF">BT1A1_0220</name>
</gene>
<sequence>MVKYREETLYSKETKGRETMTNKEKSAELVSKWVHVFSCPVCNSPMKVVDLKNLICLNNHTFDFAKQGYVNMMTRSVDSHYDKKLFEARQKIIMESNLYKPLHAWVANVIKEHLKLIKGPVMVFDAGCGEGSHLQRIIAECKNEAITGLGLDISKEGIRMAAGNYEDSIWLVGDLANSPLADHSCYVILNILSPANYFEFKRILVPDGLIVKVVPRANYLEELREAFYDNTDKSVYNNNETVSLFKQHFHLVDIISLNYTKELTKTELTNFVQMTPLTWNLNREQLDKFTNQGTTKITIDLDILVGINKQTKREEE</sequence>
<keyword evidence="1" id="KW-0479">Metal-binding</keyword>
<evidence type="ECO:0000256" key="1">
    <source>
        <dbReference type="PIRSR" id="PIRSR018249-1"/>
    </source>
</evidence>
<feature type="binding site" evidence="1">
    <location>
        <position position="56"/>
    </location>
    <ligand>
        <name>Zn(2+)</name>
        <dbReference type="ChEBI" id="CHEBI:29105"/>
    </ligand>
</feature>
<evidence type="ECO:0000259" key="3">
    <source>
        <dbReference type="Pfam" id="PF13649"/>
    </source>
</evidence>
<dbReference type="Gene3D" id="3.40.50.150">
    <property type="entry name" value="Vaccinia Virus protein VP39"/>
    <property type="match status" value="1"/>
</dbReference>
<keyword evidence="1" id="KW-0862">Zinc</keyword>
<feature type="domain" description="Methyltransferase" evidence="3">
    <location>
        <begin position="123"/>
        <end position="198"/>
    </location>
</feature>
<evidence type="ECO:0000259" key="4">
    <source>
        <dbReference type="Pfam" id="PF21302"/>
    </source>
</evidence>
<feature type="binding site" evidence="1">
    <location>
        <position position="39"/>
    </location>
    <ligand>
        <name>Zn(2+)</name>
        <dbReference type="ChEBI" id="CHEBI:29105"/>
    </ligand>
</feature>
<evidence type="ECO:0000313" key="6">
    <source>
        <dbReference type="Proteomes" id="UP000040576"/>
    </source>
</evidence>
<proteinExistence type="predicted"/>
<keyword evidence="5" id="KW-0489">Methyltransferase</keyword>
<dbReference type="Pfam" id="PF13649">
    <property type="entry name" value="Methyltransf_25"/>
    <property type="match status" value="1"/>
</dbReference>
<keyword evidence="5" id="KW-0808">Transferase</keyword>
<feature type="binding site" evidence="2">
    <location>
        <position position="99"/>
    </location>
    <ligand>
        <name>S-adenosyl-L-methionine</name>
        <dbReference type="ChEBI" id="CHEBI:59789"/>
    </ligand>
</feature>
<dbReference type="EMBL" id="CCRF01000009">
    <property type="protein sequence ID" value="CEE00081.1"/>
    <property type="molecule type" value="Genomic_DNA"/>
</dbReference>
<dbReference type="InterPro" id="IPR041698">
    <property type="entry name" value="Methyltransf_25"/>
</dbReference>
<dbReference type="Proteomes" id="UP000040576">
    <property type="component" value="Unassembled WGS sequence"/>
</dbReference>
<dbReference type="GO" id="GO:0032259">
    <property type="term" value="P:methylation"/>
    <property type="evidence" value="ECO:0007669"/>
    <property type="project" value="UniProtKB-KW"/>
</dbReference>
<dbReference type="SUPFAM" id="SSF53335">
    <property type="entry name" value="S-adenosyl-L-methionine-dependent methyltransferases"/>
    <property type="match status" value="1"/>
</dbReference>
<feature type="binding site" evidence="2">
    <location>
        <begin position="130"/>
        <end position="131"/>
    </location>
    <ligand>
        <name>S-adenosyl-L-methionine</name>
        <dbReference type="ChEBI" id="CHEBI:59789"/>
    </ligand>
</feature>
<keyword evidence="6" id="KW-1185">Reference proteome</keyword>
<dbReference type="InterPro" id="IPR029063">
    <property type="entry name" value="SAM-dependent_MTases_sf"/>
</dbReference>
<dbReference type="InterPro" id="IPR016718">
    <property type="entry name" value="rRNA_m1G-MeTrfase_A_prd"/>
</dbReference>
<feature type="domain" description="23S rRNA (guanine(745)-N(1))-methyltransferase N-terminal" evidence="4">
    <location>
        <begin position="37"/>
        <end position="73"/>
    </location>
</feature>
<dbReference type="CDD" id="cd02440">
    <property type="entry name" value="AdoMet_MTases"/>
    <property type="match status" value="1"/>
</dbReference>
<dbReference type="GO" id="GO:0008168">
    <property type="term" value="F:methyltransferase activity"/>
    <property type="evidence" value="ECO:0007669"/>
    <property type="project" value="UniProtKB-KW"/>
</dbReference>
<dbReference type="AlphaFoldDB" id="A0A090IPU6"/>
<feature type="binding site" evidence="1">
    <location>
        <position position="42"/>
    </location>
    <ligand>
        <name>Zn(2+)</name>
        <dbReference type="ChEBI" id="CHEBI:29105"/>
    </ligand>
</feature>
<organism evidence="5 6">
    <name type="scientific">Caldibacillus thermoamylovorans</name>
    <dbReference type="NCBI Taxonomy" id="35841"/>
    <lineage>
        <taxon>Bacteria</taxon>
        <taxon>Bacillati</taxon>
        <taxon>Bacillota</taxon>
        <taxon>Bacilli</taxon>
        <taxon>Bacillales</taxon>
        <taxon>Bacillaceae</taxon>
        <taxon>Caldibacillus</taxon>
    </lineage>
</organism>
<dbReference type="GO" id="GO:0046872">
    <property type="term" value="F:metal ion binding"/>
    <property type="evidence" value="ECO:0007669"/>
    <property type="project" value="UniProtKB-KW"/>
</dbReference>
<evidence type="ECO:0000256" key="2">
    <source>
        <dbReference type="PIRSR" id="PIRSR018249-2"/>
    </source>
</evidence>